<evidence type="ECO:0000313" key="1">
    <source>
        <dbReference type="EMBL" id="ONI12499.1"/>
    </source>
</evidence>
<dbReference type="Gramene" id="ONI12499">
    <property type="protein sequence ID" value="ONI12499"/>
    <property type="gene ID" value="PRUPE_4G168500"/>
</dbReference>
<dbReference type="InterPro" id="IPR052595">
    <property type="entry name" value="LRRC69/RLP"/>
</dbReference>
<dbReference type="PANTHER" id="PTHR48057">
    <property type="entry name" value="LEUCINE-RICH REPEAT SERINE/THREONINE-PROTEIN KINASE 1"/>
    <property type="match status" value="1"/>
</dbReference>
<reference evidence="1 2" key="1">
    <citation type="journal article" date="2013" name="Nat. Genet.">
        <title>The high-quality draft genome of peach (Prunus persica) identifies unique patterns of genetic diversity, domestication and genome evolution.</title>
        <authorList>
            <consortium name="International Peach Genome Initiative"/>
            <person name="Verde I."/>
            <person name="Abbott A.G."/>
            <person name="Scalabrin S."/>
            <person name="Jung S."/>
            <person name="Shu S."/>
            <person name="Marroni F."/>
            <person name="Zhebentyayeva T."/>
            <person name="Dettori M.T."/>
            <person name="Grimwood J."/>
            <person name="Cattonaro F."/>
            <person name="Zuccolo A."/>
            <person name="Rossini L."/>
            <person name="Jenkins J."/>
            <person name="Vendramin E."/>
            <person name="Meisel L.A."/>
            <person name="Decroocq V."/>
            <person name="Sosinski B."/>
            <person name="Prochnik S."/>
            <person name="Mitros T."/>
            <person name="Policriti A."/>
            <person name="Cipriani G."/>
            <person name="Dondini L."/>
            <person name="Ficklin S."/>
            <person name="Goodstein D.M."/>
            <person name="Xuan P."/>
            <person name="Del Fabbro C."/>
            <person name="Aramini V."/>
            <person name="Copetti D."/>
            <person name="Gonzalez S."/>
            <person name="Horner D.S."/>
            <person name="Falchi R."/>
            <person name="Lucas S."/>
            <person name="Mica E."/>
            <person name="Maldonado J."/>
            <person name="Lazzari B."/>
            <person name="Bielenberg D."/>
            <person name="Pirona R."/>
            <person name="Miculan M."/>
            <person name="Barakat A."/>
            <person name="Testolin R."/>
            <person name="Stella A."/>
            <person name="Tartarini S."/>
            <person name="Tonutti P."/>
            <person name="Arus P."/>
            <person name="Orellana A."/>
            <person name="Wells C."/>
            <person name="Main D."/>
            <person name="Vizzotto G."/>
            <person name="Silva H."/>
            <person name="Salamini F."/>
            <person name="Schmutz J."/>
            <person name="Morgante M."/>
            <person name="Rokhsar D.S."/>
        </authorList>
    </citation>
    <scope>NUCLEOTIDE SEQUENCE [LARGE SCALE GENOMIC DNA]</scope>
    <source>
        <strain evidence="2">cv. Nemared</strain>
    </source>
</reference>
<organism evidence="1 2">
    <name type="scientific">Prunus persica</name>
    <name type="common">Peach</name>
    <name type="synonym">Amygdalus persica</name>
    <dbReference type="NCBI Taxonomy" id="3760"/>
    <lineage>
        <taxon>Eukaryota</taxon>
        <taxon>Viridiplantae</taxon>
        <taxon>Streptophyta</taxon>
        <taxon>Embryophyta</taxon>
        <taxon>Tracheophyta</taxon>
        <taxon>Spermatophyta</taxon>
        <taxon>Magnoliopsida</taxon>
        <taxon>eudicotyledons</taxon>
        <taxon>Gunneridae</taxon>
        <taxon>Pentapetalae</taxon>
        <taxon>rosids</taxon>
        <taxon>fabids</taxon>
        <taxon>Rosales</taxon>
        <taxon>Rosaceae</taxon>
        <taxon>Amygdaloideae</taxon>
        <taxon>Amygdaleae</taxon>
        <taxon>Prunus</taxon>
    </lineage>
</organism>
<dbReference type="STRING" id="3760.A0A251PLQ4"/>
<gene>
    <name evidence="1" type="ORF">PRUPE_4G168500</name>
</gene>
<keyword evidence="2" id="KW-1185">Reference proteome</keyword>
<accession>A0A251PLQ4</accession>
<dbReference type="SUPFAM" id="SSF52058">
    <property type="entry name" value="L domain-like"/>
    <property type="match status" value="1"/>
</dbReference>
<sequence>MSLSSKVSEKYSSDGHLFSVFCCDFSLIIFGKLSKLKFVTLDFNNLQGSLPSSLMNFTNLVELHLGSNPTTWKVISACLIFPDLVNNFTGTFPISIYSCRSLKAIQLTSSHLGGQIQPQILSLKYLSSLSIGGNRLTNVRGAMKILMRCFQNPL</sequence>
<dbReference type="EMBL" id="CM007654">
    <property type="protein sequence ID" value="ONI12499.1"/>
    <property type="molecule type" value="Genomic_DNA"/>
</dbReference>
<dbReference type="AlphaFoldDB" id="A0A251PLQ4"/>
<dbReference type="Proteomes" id="UP000006882">
    <property type="component" value="Chromosome G4"/>
</dbReference>
<dbReference type="InterPro" id="IPR032675">
    <property type="entry name" value="LRR_dom_sf"/>
</dbReference>
<evidence type="ECO:0000313" key="2">
    <source>
        <dbReference type="Proteomes" id="UP000006882"/>
    </source>
</evidence>
<proteinExistence type="predicted"/>
<name>A0A251PLQ4_PRUPE</name>
<dbReference type="PANTHER" id="PTHR48057:SF29">
    <property type="entry name" value="OS02G0609900 PROTEIN"/>
    <property type="match status" value="1"/>
</dbReference>
<protein>
    <submittedName>
        <fullName evidence="1">Uncharacterized protein</fullName>
    </submittedName>
</protein>
<dbReference type="Gene3D" id="3.80.10.10">
    <property type="entry name" value="Ribonuclease Inhibitor"/>
    <property type="match status" value="2"/>
</dbReference>